<dbReference type="STRING" id="1183432.AGR3A_Cc190140"/>
<protein>
    <submittedName>
        <fullName evidence="1">Uncharacterized protein</fullName>
    </submittedName>
</protein>
<proteinExistence type="predicted"/>
<evidence type="ECO:0000313" key="2">
    <source>
        <dbReference type="Proteomes" id="UP000191988"/>
    </source>
</evidence>
<dbReference type="AlphaFoldDB" id="A0A1S7P2N7"/>
<keyword evidence="2" id="KW-1185">Reference proteome</keyword>
<organism evidence="1 2">
    <name type="scientific">Agrobacterium tomkonis CFBP 6623</name>
    <dbReference type="NCBI Taxonomy" id="1183432"/>
    <lineage>
        <taxon>Bacteria</taxon>
        <taxon>Pseudomonadati</taxon>
        <taxon>Pseudomonadota</taxon>
        <taxon>Alphaproteobacteria</taxon>
        <taxon>Hyphomicrobiales</taxon>
        <taxon>Rhizobiaceae</taxon>
        <taxon>Rhizobium/Agrobacterium group</taxon>
        <taxon>Agrobacterium</taxon>
        <taxon>Agrobacterium tumefaciens complex</taxon>
    </lineage>
</organism>
<reference evidence="2" key="1">
    <citation type="submission" date="2016-01" db="EMBL/GenBank/DDBJ databases">
        <authorList>
            <person name="Regsiter A."/>
            <person name="william w."/>
        </authorList>
    </citation>
    <scope>NUCLEOTIDE SEQUENCE [LARGE SCALE GENOMIC DNA]</scope>
    <source>
        <strain evidence="2">CFBP 6623</strain>
    </source>
</reference>
<sequence length="99" mass="11456">MESASCIDLKGSIREPGSLSRQHIHVLVLDAQFFRRLERRDLVRTCVSVSQFLLRWPTFGSFSYSLELEETIQQTPPNYRVVEGNYSFARVESQAEVFV</sequence>
<dbReference type="Proteomes" id="UP000191988">
    <property type="component" value="Unassembled WGS sequence"/>
</dbReference>
<dbReference type="EMBL" id="FBWK01000011">
    <property type="protein sequence ID" value="CUX14890.1"/>
    <property type="molecule type" value="Genomic_DNA"/>
</dbReference>
<name>A0A1S7P2N7_9HYPH</name>
<gene>
    <name evidence="1" type="ORF">AGR3A_Cc190140</name>
</gene>
<evidence type="ECO:0000313" key="1">
    <source>
        <dbReference type="EMBL" id="CUX14890.1"/>
    </source>
</evidence>
<accession>A0A1S7P2N7</accession>